<evidence type="ECO:0000256" key="1">
    <source>
        <dbReference type="ARBA" id="ARBA00004651"/>
    </source>
</evidence>
<keyword evidence="3 7" id="KW-0812">Transmembrane</keyword>
<dbReference type="PANTHER" id="PTHR30619:SF1">
    <property type="entry name" value="RECOMBINATION PROTEIN 2"/>
    <property type="match status" value="1"/>
</dbReference>
<feature type="domain" description="Metallo-beta-lactamase" evidence="8">
    <location>
        <begin position="434"/>
        <end position="637"/>
    </location>
</feature>
<dbReference type="PANTHER" id="PTHR30619">
    <property type="entry name" value="DNA INTERNALIZATION/COMPETENCE PROTEIN COMEC/REC2"/>
    <property type="match status" value="1"/>
</dbReference>
<gene>
    <name evidence="9" type="ORF">HNR67_002461</name>
</gene>
<dbReference type="Gene3D" id="3.60.15.10">
    <property type="entry name" value="Ribonuclease Z/Hydroxyacylglutathione hydrolase-like"/>
    <property type="match status" value="1"/>
</dbReference>
<evidence type="ECO:0000256" key="7">
    <source>
        <dbReference type="SAM" id="Phobius"/>
    </source>
</evidence>
<dbReference type="GO" id="GO:0030420">
    <property type="term" value="P:establishment of competence for transformation"/>
    <property type="evidence" value="ECO:0007669"/>
    <property type="project" value="InterPro"/>
</dbReference>
<accession>A0A7W7FTE8</accession>
<dbReference type="InterPro" id="IPR035681">
    <property type="entry name" value="ComA-like_MBL"/>
</dbReference>
<feature type="transmembrane region" description="Helical" evidence="7">
    <location>
        <begin position="148"/>
        <end position="170"/>
    </location>
</feature>
<evidence type="ECO:0000256" key="3">
    <source>
        <dbReference type="ARBA" id="ARBA00022692"/>
    </source>
</evidence>
<dbReference type="SMART" id="SM00849">
    <property type="entry name" value="Lactamase_B"/>
    <property type="match status" value="1"/>
</dbReference>
<keyword evidence="4 7" id="KW-1133">Transmembrane helix</keyword>
<dbReference type="Proteomes" id="UP000533598">
    <property type="component" value="Unassembled WGS sequence"/>
</dbReference>
<dbReference type="NCBIfam" id="TIGR00360">
    <property type="entry name" value="ComEC_N-term"/>
    <property type="match status" value="1"/>
</dbReference>
<feature type="transmembrane region" description="Helical" evidence="7">
    <location>
        <begin position="276"/>
        <end position="295"/>
    </location>
</feature>
<feature type="transmembrane region" description="Helical" evidence="7">
    <location>
        <begin position="245"/>
        <end position="264"/>
    </location>
</feature>
<evidence type="ECO:0000313" key="9">
    <source>
        <dbReference type="EMBL" id="MBB4676343.1"/>
    </source>
</evidence>
<comment type="subcellular location">
    <subcellularLocation>
        <location evidence="1">Cell membrane</location>
        <topology evidence="1">Multi-pass membrane protein</topology>
    </subcellularLocation>
</comment>
<keyword evidence="2" id="KW-1003">Cell membrane</keyword>
<dbReference type="RefSeq" id="WP_344965711.1">
    <property type="nucleotide sequence ID" value="NZ_BAAAUI010000056.1"/>
</dbReference>
<dbReference type="EMBL" id="JACHMH010000001">
    <property type="protein sequence ID" value="MBB4676343.1"/>
    <property type="molecule type" value="Genomic_DNA"/>
</dbReference>
<reference evidence="9 10" key="1">
    <citation type="submission" date="2020-08" db="EMBL/GenBank/DDBJ databases">
        <title>Sequencing the genomes of 1000 actinobacteria strains.</title>
        <authorList>
            <person name="Klenk H.-P."/>
        </authorList>
    </citation>
    <scope>NUCLEOTIDE SEQUENCE [LARGE SCALE GENOMIC DNA]</scope>
    <source>
        <strain evidence="9 10">DSM 44230</strain>
    </source>
</reference>
<dbReference type="InterPro" id="IPR004797">
    <property type="entry name" value="Competence_ComEC/Rec2"/>
</dbReference>
<dbReference type="SUPFAM" id="SSF56281">
    <property type="entry name" value="Metallo-hydrolase/oxidoreductase"/>
    <property type="match status" value="1"/>
</dbReference>
<evidence type="ECO:0000313" key="10">
    <source>
        <dbReference type="Proteomes" id="UP000533598"/>
    </source>
</evidence>
<feature type="region of interest" description="Disordered" evidence="6">
    <location>
        <begin position="667"/>
        <end position="691"/>
    </location>
</feature>
<dbReference type="Pfam" id="PF00753">
    <property type="entry name" value="Lactamase_B"/>
    <property type="match status" value="1"/>
</dbReference>
<comment type="caution">
    <text evidence="9">The sequence shown here is derived from an EMBL/GenBank/DDBJ whole genome shotgun (WGS) entry which is preliminary data.</text>
</comment>
<evidence type="ECO:0000259" key="8">
    <source>
        <dbReference type="SMART" id="SM00849"/>
    </source>
</evidence>
<dbReference type="Pfam" id="PF03772">
    <property type="entry name" value="Competence"/>
    <property type="match status" value="1"/>
</dbReference>
<evidence type="ECO:0000256" key="5">
    <source>
        <dbReference type="ARBA" id="ARBA00023136"/>
    </source>
</evidence>
<feature type="region of interest" description="Disordered" evidence="6">
    <location>
        <begin position="1"/>
        <end position="20"/>
    </location>
</feature>
<dbReference type="NCBIfam" id="TIGR00361">
    <property type="entry name" value="ComEC_Rec2"/>
    <property type="match status" value="1"/>
</dbReference>
<feature type="transmembrane region" description="Helical" evidence="7">
    <location>
        <begin position="177"/>
        <end position="194"/>
    </location>
</feature>
<evidence type="ECO:0000256" key="6">
    <source>
        <dbReference type="SAM" id="MobiDB-lite"/>
    </source>
</evidence>
<proteinExistence type="predicted"/>
<evidence type="ECO:0000256" key="2">
    <source>
        <dbReference type="ARBA" id="ARBA00022475"/>
    </source>
</evidence>
<sequence>MVTGDPRPMRTPAYGGRPANSNGTVLTLALDTAHTTGDTMSVGGTVLLLAMHESWSDISPGQRLRTTGKLAPAHPGDLTVAALRVHNAPELLGTPPFWQRAATHIRAGLRQASAVLPTDQAGLLPSLVVGDTTTLAPRVIADFRTAGLAHLLAVSGTNLAIVCGAVLLLCRAVRTGPRTATAVAALALLGFVILARPQPSVLRAAVMAAIALYALTTGRDRAAIPALAGTVTILLLADPELAGDLGFVLSVLATAALVLLAPRWSDALRRRHVPGGLAEALAIPAAAHLFTAPVVVGMTGELSLTAILANLLAAPVVALATVLGVLAAVLSVIHPGTAELLVHLTGPAMWWLVTVAHQAAAIPMATLPWPSGLGGGFLLIGVLIVLALVLRQRRFRALLIAAILLALLVLVPIRALRPGWPLPDWAVVACDVDQGDAIVLSTAEPGRAVLVDTGPDPIAITNCLRDLDIDRIALLVLTHLHADHIGGLAEVLAGHQVGAVAISPVQQPPWAIKEIRRATESAGVPLTELRPGTSTTWPGLTIDILGPRSPAALGATGERVGGTALNDASVVIRAHTTAGRVLLTGDIELAGQADLLADKGSELAADILKVPHHGSRYSLPRFLATVRPRIALISVGAGNDYGHPSPLILETLRAQGTHILRTDQDGDLAIAPSPHGPVISRHGKQESRTAR</sequence>
<protein>
    <submittedName>
        <fullName evidence="9">Competence protein ComEC</fullName>
    </submittedName>
</protein>
<keyword evidence="5 7" id="KW-0472">Membrane</keyword>
<organism evidence="9 10">
    <name type="scientific">Crossiella cryophila</name>
    <dbReference type="NCBI Taxonomy" id="43355"/>
    <lineage>
        <taxon>Bacteria</taxon>
        <taxon>Bacillati</taxon>
        <taxon>Actinomycetota</taxon>
        <taxon>Actinomycetes</taxon>
        <taxon>Pseudonocardiales</taxon>
        <taxon>Pseudonocardiaceae</taxon>
        <taxon>Crossiella</taxon>
    </lineage>
</organism>
<name>A0A7W7FTE8_9PSEU</name>
<feature type="transmembrane region" description="Helical" evidence="7">
    <location>
        <begin position="372"/>
        <end position="390"/>
    </location>
</feature>
<keyword evidence="10" id="KW-1185">Reference proteome</keyword>
<feature type="transmembrane region" description="Helical" evidence="7">
    <location>
        <begin position="397"/>
        <end position="416"/>
    </location>
</feature>
<evidence type="ECO:0000256" key="4">
    <source>
        <dbReference type="ARBA" id="ARBA00022989"/>
    </source>
</evidence>
<dbReference type="InterPro" id="IPR001279">
    <property type="entry name" value="Metallo-B-lactamas"/>
</dbReference>
<dbReference type="AlphaFoldDB" id="A0A7W7FTE8"/>
<feature type="transmembrane region" description="Helical" evidence="7">
    <location>
        <begin position="340"/>
        <end position="360"/>
    </location>
</feature>
<feature type="transmembrane region" description="Helical" evidence="7">
    <location>
        <begin position="307"/>
        <end position="333"/>
    </location>
</feature>
<dbReference type="CDD" id="cd07731">
    <property type="entry name" value="ComA-like_MBL-fold"/>
    <property type="match status" value="1"/>
</dbReference>
<dbReference type="GO" id="GO:0005886">
    <property type="term" value="C:plasma membrane"/>
    <property type="evidence" value="ECO:0007669"/>
    <property type="project" value="UniProtKB-SubCell"/>
</dbReference>
<dbReference type="InterPro" id="IPR036866">
    <property type="entry name" value="RibonucZ/Hydroxyglut_hydro"/>
</dbReference>
<dbReference type="InterPro" id="IPR052159">
    <property type="entry name" value="Competence_DNA_uptake"/>
</dbReference>
<dbReference type="InterPro" id="IPR004477">
    <property type="entry name" value="ComEC_N"/>
</dbReference>